<keyword evidence="5" id="KW-1185">Reference proteome</keyword>
<dbReference type="PANTHER" id="PTHR45622">
    <property type="entry name" value="UBIQUITIN-PROTEIN LIGASE E3A-RELATED"/>
    <property type="match status" value="1"/>
</dbReference>
<accession>A0A1V9ZSA9</accession>
<dbReference type="Proteomes" id="UP000243579">
    <property type="component" value="Unassembled WGS sequence"/>
</dbReference>
<protein>
    <submittedName>
        <fullName evidence="4">Regulator of chromosome condensation (RCC1)-like protein</fullName>
    </submittedName>
</protein>
<dbReference type="PROSITE" id="PS50012">
    <property type="entry name" value="RCC1_3"/>
    <property type="match status" value="5"/>
</dbReference>
<dbReference type="STRING" id="1202772.A0A1V9ZSA9"/>
<keyword evidence="1" id="KW-0677">Repeat</keyword>
<feature type="domain" description="RCC1-like" evidence="3">
    <location>
        <begin position="218"/>
        <end position="511"/>
    </location>
</feature>
<evidence type="ECO:0000259" key="3">
    <source>
        <dbReference type="Pfam" id="PF25390"/>
    </source>
</evidence>
<feature type="repeat" description="RCC1" evidence="2">
    <location>
        <begin position="349"/>
        <end position="401"/>
    </location>
</feature>
<dbReference type="Pfam" id="PF13540">
    <property type="entry name" value="RCC1_2"/>
    <property type="match status" value="1"/>
</dbReference>
<dbReference type="EMBL" id="JNBR01000020">
    <property type="protein sequence ID" value="OQS00895.1"/>
    <property type="molecule type" value="Genomic_DNA"/>
</dbReference>
<dbReference type="PROSITE" id="PS00626">
    <property type="entry name" value="RCC1_2"/>
    <property type="match status" value="2"/>
</dbReference>
<dbReference type="Pfam" id="PF25390">
    <property type="entry name" value="WD40_RLD"/>
    <property type="match status" value="1"/>
</dbReference>
<evidence type="ECO:0000256" key="2">
    <source>
        <dbReference type="PROSITE-ProRule" id="PRU00235"/>
    </source>
</evidence>
<gene>
    <name evidence="4" type="ORF">ACHHYP_02145</name>
</gene>
<organism evidence="4 5">
    <name type="scientific">Achlya hypogyna</name>
    <name type="common">Oomycete</name>
    <name type="synonym">Protoachlya hypogyna</name>
    <dbReference type="NCBI Taxonomy" id="1202772"/>
    <lineage>
        <taxon>Eukaryota</taxon>
        <taxon>Sar</taxon>
        <taxon>Stramenopiles</taxon>
        <taxon>Oomycota</taxon>
        <taxon>Saprolegniomycetes</taxon>
        <taxon>Saprolegniales</taxon>
        <taxon>Achlyaceae</taxon>
        <taxon>Achlya</taxon>
    </lineage>
</organism>
<dbReference type="GO" id="GO:0005737">
    <property type="term" value="C:cytoplasm"/>
    <property type="evidence" value="ECO:0007669"/>
    <property type="project" value="TreeGrafter"/>
</dbReference>
<proteinExistence type="predicted"/>
<dbReference type="InterPro" id="IPR000408">
    <property type="entry name" value="Reg_chr_condens"/>
</dbReference>
<feature type="repeat" description="RCC1" evidence="2">
    <location>
        <begin position="294"/>
        <end position="345"/>
    </location>
</feature>
<feature type="repeat" description="RCC1" evidence="2">
    <location>
        <begin position="73"/>
        <end position="141"/>
    </location>
</feature>
<reference evidence="4 5" key="1">
    <citation type="journal article" date="2014" name="Genome Biol. Evol.">
        <title>The secreted proteins of Achlya hypogyna and Thraustotheca clavata identify the ancestral oomycete secretome and reveal gene acquisitions by horizontal gene transfer.</title>
        <authorList>
            <person name="Misner I."/>
            <person name="Blouin N."/>
            <person name="Leonard G."/>
            <person name="Richards T.A."/>
            <person name="Lane C.E."/>
        </authorList>
    </citation>
    <scope>NUCLEOTIDE SEQUENCE [LARGE SCALE GENOMIC DNA]</scope>
    <source>
        <strain evidence="4 5">ATCC 48635</strain>
    </source>
</reference>
<dbReference type="PANTHER" id="PTHR45622:SF60">
    <property type="entry name" value="UBIQUITIN-PROTEIN LIGASE E3A"/>
    <property type="match status" value="1"/>
</dbReference>
<dbReference type="Gene3D" id="2.130.10.30">
    <property type="entry name" value="Regulator of chromosome condensation 1/beta-lactamase-inhibitor protein II"/>
    <property type="match status" value="2"/>
</dbReference>
<name>A0A1V9ZSA9_ACHHY</name>
<sequence length="633" mass="68911">MDDFSRQVRARIQLHAKLNEVKRRPKEYMGLSDKTVHSPGQTGCYCRDCLKFRKEEWRVGDINTSVVGPRDQWLMYHWGSAERGALCSLDEVPVLGPTLAPPIRETIVVEDAAHRRTKIVREAKFKSIASGKYHTLLLSESHQLFACGDNTYHALGTEPTPSVDDDADLAPISVMPSFPALGSSKVIAVAATAYASFALVDKPRDGSEEHEAKEKEAHVEIQSTRKKSVFVANENKDANEHNRVFSWGRGERGVLGHGSTAAEPKPRPIEALAGMRVTHIATGRQHVLALTEHHGLFAFGDGRYGKLGTGTVDDHPVPVRLDAFDRFFIASIGAGEEYSVALTDNLASRQVFVWGRGLHGVMGNGDEIDRLKPTRVGVCKPQKKIRAVACGGAHVLALSAIPTSKNGSAVYAWGAGGYGQLGHRDNWDSKVPRAIDELRSEKITTISAGARHSLALTVDGDIWVWGHGLHGYQPTTEGKMDISSPALLYPRRVLLPGVHIIGAVAGHERTFVWGDRAGYNESERVGGDTSLLSGQSAFKSYSCTARTVESSVCSAATSAKALSSDCLRVLYSCGTCHLKEICVVCAAKCHGQHAVALTWTLENCLSKECDCPCNRADEKDTNSLFTRPLRKTK</sequence>
<comment type="caution">
    <text evidence="4">The sequence shown here is derived from an EMBL/GenBank/DDBJ whole genome shotgun (WGS) entry which is preliminary data.</text>
</comment>
<dbReference type="InterPro" id="IPR058923">
    <property type="entry name" value="RCC1-like_dom"/>
</dbReference>
<evidence type="ECO:0000256" key="1">
    <source>
        <dbReference type="ARBA" id="ARBA00022737"/>
    </source>
</evidence>
<dbReference type="SUPFAM" id="SSF50985">
    <property type="entry name" value="RCC1/BLIP-II"/>
    <property type="match status" value="1"/>
</dbReference>
<dbReference type="PRINTS" id="PR00633">
    <property type="entry name" value="RCCNDNSATION"/>
</dbReference>
<dbReference type="InterPro" id="IPR051709">
    <property type="entry name" value="Ub-ligase/GTPase-reg"/>
</dbReference>
<feature type="repeat" description="RCC1" evidence="2">
    <location>
        <begin position="242"/>
        <end position="293"/>
    </location>
</feature>
<dbReference type="OrthoDB" id="8068875at2759"/>
<dbReference type="InterPro" id="IPR009091">
    <property type="entry name" value="RCC1/BLIP-II"/>
</dbReference>
<evidence type="ECO:0000313" key="4">
    <source>
        <dbReference type="EMBL" id="OQS00895.1"/>
    </source>
</evidence>
<dbReference type="AlphaFoldDB" id="A0A1V9ZSA9"/>
<evidence type="ECO:0000313" key="5">
    <source>
        <dbReference type="Proteomes" id="UP000243579"/>
    </source>
</evidence>
<feature type="repeat" description="RCC1" evidence="2">
    <location>
        <begin position="408"/>
        <end position="459"/>
    </location>
</feature>